<evidence type="ECO:0000313" key="3">
    <source>
        <dbReference type="Proteomes" id="UP000191946"/>
    </source>
</evidence>
<sequence length="74" mass="8463">MNDPLEIELAQQKAFFEKEIEKLSPEGKAMFDGFMKDLDALWERSFTSTDNVEQKNAAVFAFTVFMHKITGGLE</sequence>
<proteinExistence type="predicted"/>
<dbReference type="RefSeq" id="WP_021485441.1">
    <property type="nucleotide sequence ID" value="NZ_CP062152.1"/>
</dbReference>
<protein>
    <submittedName>
        <fullName evidence="2">Uncharacterized protein</fullName>
    </submittedName>
</protein>
<keyword evidence="2" id="KW-0614">Plasmid</keyword>
<evidence type="ECO:0000313" key="1">
    <source>
        <dbReference type="EMBL" id="OQJ97727.1"/>
    </source>
</evidence>
<name>A0AA46UPX2_VIBPH</name>
<dbReference type="EMBL" id="CP097357">
    <property type="protein sequence ID" value="UYV29675.1"/>
    <property type="molecule type" value="Genomic_DNA"/>
</dbReference>
<dbReference type="EMBL" id="LHQV01000019">
    <property type="protein sequence ID" value="OQJ97727.1"/>
    <property type="molecule type" value="Genomic_DNA"/>
</dbReference>
<reference evidence="2" key="2">
    <citation type="submission" date="2022-05" db="EMBL/GenBank/DDBJ databases">
        <title>Megaplasmid of Vibrio parahaemolyticus.</title>
        <authorList>
            <person name="Strauch E."/>
            <person name="Borowiak M."/>
        </authorList>
    </citation>
    <scope>NUCLEOTIDE SEQUENCE</scope>
    <source>
        <strain evidence="2">16-VB00198</strain>
        <plasmid evidence="2">pVP-16-VB00198-1</plasmid>
    </source>
</reference>
<dbReference type="AlphaFoldDB" id="A0AA46UPX2"/>
<dbReference type="Proteomes" id="UP000191946">
    <property type="component" value="Unassembled WGS sequence"/>
</dbReference>
<gene>
    <name evidence="1" type="ORF">AKG60_19530</name>
    <name evidence="2" type="ORF">M5598_27235</name>
</gene>
<organism evidence="2 4">
    <name type="scientific">Vibrio parahaemolyticus</name>
    <dbReference type="NCBI Taxonomy" id="670"/>
    <lineage>
        <taxon>Bacteria</taxon>
        <taxon>Pseudomonadati</taxon>
        <taxon>Pseudomonadota</taxon>
        <taxon>Gammaproteobacteria</taxon>
        <taxon>Vibrionales</taxon>
        <taxon>Vibrionaceae</taxon>
        <taxon>Vibrio</taxon>
    </lineage>
</organism>
<geneLocation type="plasmid" evidence="2 4">
    <name>pVP-16-VB00198-1</name>
</geneLocation>
<evidence type="ECO:0000313" key="4">
    <source>
        <dbReference type="Proteomes" id="UP001163036"/>
    </source>
</evidence>
<dbReference type="Proteomes" id="UP001163036">
    <property type="component" value="Plasmid pVP-16-VB00198-1"/>
</dbReference>
<keyword evidence="3" id="KW-1185">Reference proteome</keyword>
<reference evidence="1 3" key="1">
    <citation type="submission" date="2015-08" db="EMBL/GenBank/DDBJ databases">
        <title>Draft Genome Sequences of Vibrio parahaemolyticus Strains.</title>
        <authorList>
            <person name="Gonzalez-Escalona N."/>
            <person name="DePaola A."/>
        </authorList>
    </citation>
    <scope>NUCLEOTIDE SEQUENCE [LARGE SCALE GENOMIC DNA]</scope>
    <source>
        <strain evidence="1 3">CFSAN001621</strain>
    </source>
</reference>
<accession>A0AA46UPX2</accession>
<evidence type="ECO:0000313" key="2">
    <source>
        <dbReference type="EMBL" id="UYV29675.1"/>
    </source>
</evidence>